<evidence type="ECO:0000259" key="2">
    <source>
        <dbReference type="PROSITE" id="PS51840"/>
    </source>
</evidence>
<accession>A0A833V453</accession>
<dbReference type="PROSITE" id="PS51840">
    <property type="entry name" value="C2_NT"/>
    <property type="match status" value="1"/>
</dbReference>
<dbReference type="Pfam" id="PF10358">
    <property type="entry name" value="NT-C2"/>
    <property type="match status" value="1"/>
</dbReference>
<keyword evidence="4" id="KW-1185">Reference proteome</keyword>
<sequence>MAGRLMGWRPWPPQTAKRFQVRLVVRRVENAKLADKLTVELKWKGQKAALRPLRRAFKRNCTREEELREDGGIAEWNEEFSGTAMLVPNRDRSGFNSWVVSFVLYNGPRSKATILGMTTLNLADYPAAFVGDINLILPLELPNSAVDSPPVLYISLGLHEPGPTQASPERALRPSTPVPLSPSSGDYPPVEKDETSVLKAGLRKMKVLQKLVPNHKSKKTRNDESSSEAGRFSPQQIVSDTEAVLASPLPPLPLSPEKDASSGLKASLRKVKILRGLMSIKPKTSVRADEGSDGKYPGDTDSVEIDIGSEASEGDVGDATVRKSFSYGSLTLANFMRNDEGKSDDWVFYNERRSDVDFYPKGGEVSTSAAQEEKVVFSSKRSLLPWRKRKLSYRSLKAKGEPLLKKAFAEEGGDDIDFDRRRLTSSDESLSAMGLKDMEASGTGTPAEDPFGDDHFVVGSWESKEITSRDGHMKLSTDVFFASIDQRNERAAGESACAVLVAAVADWFQFNQHIMPVRSQLDSLIREGSLQWRTMCADKSYLDRFPDGHFDLDTVLEAKVRPLSVVPDKSFVGFFHPEGDMENESGFEFLHGSMSFDGIWDEIMKSAEECESDRPMVYIVSWNDHFFVLKVERDAYYIVDTLGERLYEGCNQAYILKFDENTIIYQVSVEEKATAEGDAVIQQETPSGMCQSEIACKGKEACKEYIKSFLAAIPIRELQEDIKKGRIGSGSATLHQRLQIEFHYTEPSDESGMGPTGGPFPEVSWPPVETSEIAGFSAWTVELSAAPAVTVA</sequence>
<dbReference type="PANTHER" id="PTHR31182">
    <property type="entry name" value="C2 NT-TYPE DOMAIN-CONTAINING PROTEIN"/>
    <property type="match status" value="1"/>
</dbReference>
<evidence type="ECO:0000313" key="4">
    <source>
        <dbReference type="Proteomes" id="UP000623129"/>
    </source>
</evidence>
<name>A0A833V453_9POAL</name>
<dbReference type="Proteomes" id="UP000623129">
    <property type="component" value="Unassembled WGS sequence"/>
</dbReference>
<feature type="region of interest" description="Disordered" evidence="1">
    <location>
        <begin position="209"/>
        <end position="237"/>
    </location>
</feature>
<dbReference type="EMBL" id="SWLB01000024">
    <property type="protein sequence ID" value="KAF3323067.1"/>
    <property type="molecule type" value="Genomic_DNA"/>
</dbReference>
<dbReference type="OrthoDB" id="733571at2759"/>
<protein>
    <submittedName>
        <fullName evidence="3">N-terminal C2 in EEIG1 and EHBP1</fullName>
    </submittedName>
</protein>
<feature type="region of interest" description="Disordered" evidence="1">
    <location>
        <begin position="163"/>
        <end position="195"/>
    </location>
</feature>
<gene>
    <name evidence="3" type="ORF">FCM35_KLT13056</name>
</gene>
<feature type="domain" description="C2 NT-type" evidence="2">
    <location>
        <begin position="9"/>
        <end position="160"/>
    </location>
</feature>
<reference evidence="3" key="1">
    <citation type="submission" date="2020-01" db="EMBL/GenBank/DDBJ databases">
        <title>Genome sequence of Kobresia littledalei, the first chromosome-level genome in the family Cyperaceae.</title>
        <authorList>
            <person name="Qu G."/>
        </authorList>
    </citation>
    <scope>NUCLEOTIDE SEQUENCE</scope>
    <source>
        <strain evidence="3">C.B.Clarke</strain>
        <tissue evidence="3">Leaf</tissue>
    </source>
</reference>
<dbReference type="PANTHER" id="PTHR31182:SF15">
    <property type="entry name" value="F26K24.5 PROTEIN"/>
    <property type="match status" value="1"/>
</dbReference>
<dbReference type="AlphaFoldDB" id="A0A833V453"/>
<organism evidence="3 4">
    <name type="scientific">Carex littledalei</name>
    <dbReference type="NCBI Taxonomy" id="544730"/>
    <lineage>
        <taxon>Eukaryota</taxon>
        <taxon>Viridiplantae</taxon>
        <taxon>Streptophyta</taxon>
        <taxon>Embryophyta</taxon>
        <taxon>Tracheophyta</taxon>
        <taxon>Spermatophyta</taxon>
        <taxon>Magnoliopsida</taxon>
        <taxon>Liliopsida</taxon>
        <taxon>Poales</taxon>
        <taxon>Cyperaceae</taxon>
        <taxon>Cyperoideae</taxon>
        <taxon>Cariceae</taxon>
        <taxon>Carex</taxon>
        <taxon>Carex subgen. Euthyceras</taxon>
    </lineage>
</organism>
<comment type="caution">
    <text evidence="3">The sequence shown here is derived from an EMBL/GenBank/DDBJ whole genome shotgun (WGS) entry which is preliminary data.</text>
</comment>
<feature type="compositionally biased region" description="Basic residues" evidence="1">
    <location>
        <begin position="209"/>
        <end position="219"/>
    </location>
</feature>
<evidence type="ECO:0000256" key="1">
    <source>
        <dbReference type="SAM" id="MobiDB-lite"/>
    </source>
</evidence>
<evidence type="ECO:0000313" key="3">
    <source>
        <dbReference type="EMBL" id="KAF3323067.1"/>
    </source>
</evidence>
<dbReference type="InterPro" id="IPR019448">
    <property type="entry name" value="NT-C2"/>
</dbReference>
<proteinExistence type="predicted"/>